<organism evidence="2 3">
    <name type="scientific">Selenihalanaerobacter shriftii</name>
    <dbReference type="NCBI Taxonomy" id="142842"/>
    <lineage>
        <taxon>Bacteria</taxon>
        <taxon>Bacillati</taxon>
        <taxon>Bacillota</taxon>
        <taxon>Clostridia</taxon>
        <taxon>Halanaerobiales</taxon>
        <taxon>Halobacteroidaceae</taxon>
        <taxon>Selenihalanaerobacter</taxon>
    </lineage>
</organism>
<dbReference type="InterPro" id="IPR014238">
    <property type="entry name" value="Spore_YlmC/YmxH"/>
</dbReference>
<evidence type="ECO:0000313" key="2">
    <source>
        <dbReference type="EMBL" id="SJZ30841.1"/>
    </source>
</evidence>
<dbReference type="RefSeq" id="WP_078808662.1">
    <property type="nucleotide sequence ID" value="NZ_FUWM01000003.1"/>
</dbReference>
<reference evidence="3" key="1">
    <citation type="submission" date="2017-02" db="EMBL/GenBank/DDBJ databases">
        <authorList>
            <person name="Varghese N."/>
            <person name="Submissions S."/>
        </authorList>
    </citation>
    <scope>NUCLEOTIDE SEQUENCE [LARGE SCALE GENOMIC DNA]</scope>
    <source>
        <strain evidence="3">ATCC BAA-73</strain>
    </source>
</reference>
<dbReference type="EMBL" id="FUWM01000003">
    <property type="protein sequence ID" value="SJZ30841.1"/>
    <property type="molecule type" value="Genomic_DNA"/>
</dbReference>
<feature type="domain" description="PRC-barrel" evidence="1">
    <location>
        <begin position="2"/>
        <end position="77"/>
    </location>
</feature>
<name>A0A1T4JL16_9FIRM</name>
<proteinExistence type="predicted"/>
<dbReference type="InterPro" id="IPR027275">
    <property type="entry name" value="PRC-brl_dom"/>
</dbReference>
<dbReference type="PANTHER" id="PTHR40061">
    <property type="entry name" value="SPORULATION PROTEIN YLMC-RELATED"/>
    <property type="match status" value="1"/>
</dbReference>
<evidence type="ECO:0000313" key="3">
    <source>
        <dbReference type="Proteomes" id="UP000190625"/>
    </source>
</evidence>
<keyword evidence="3" id="KW-1185">Reference proteome</keyword>
<dbReference type="InterPro" id="IPR011033">
    <property type="entry name" value="PRC_barrel-like_sf"/>
</dbReference>
<dbReference type="NCBIfam" id="TIGR02888">
    <property type="entry name" value="spore_YlmC_YmxH"/>
    <property type="match status" value="1"/>
</dbReference>
<dbReference type="Pfam" id="PF05239">
    <property type="entry name" value="PRC"/>
    <property type="match status" value="1"/>
</dbReference>
<dbReference type="PANTHER" id="PTHR40061:SF1">
    <property type="entry name" value="SPORULATION PROTEIN YLMC-RELATED"/>
    <property type="match status" value="1"/>
</dbReference>
<accession>A0A1T4JL16</accession>
<evidence type="ECO:0000259" key="1">
    <source>
        <dbReference type="Pfam" id="PF05239"/>
    </source>
</evidence>
<dbReference type="SUPFAM" id="SSF50346">
    <property type="entry name" value="PRC-barrel domain"/>
    <property type="match status" value="1"/>
</dbReference>
<sequence>MIKTSELRSKEVINVNDGQRLGLIKDIELDLAQGKIEAIIVPGEKKIFSIFSGKDDLIIQWEQIERIGKDVILVDLDDFTLPDSNFTE</sequence>
<dbReference type="Gene3D" id="2.30.30.240">
    <property type="entry name" value="PRC-barrel domain"/>
    <property type="match status" value="1"/>
</dbReference>
<dbReference type="Proteomes" id="UP000190625">
    <property type="component" value="Unassembled WGS sequence"/>
</dbReference>
<protein>
    <submittedName>
        <fullName evidence="2">Sporulation protein, YlmC/YmxH family</fullName>
    </submittedName>
</protein>
<dbReference type="STRING" id="142842.SAMN02745118_00126"/>
<dbReference type="OrthoDB" id="6024937at2"/>
<gene>
    <name evidence="2" type="ORF">SAMN02745118_00126</name>
</gene>
<dbReference type="AlphaFoldDB" id="A0A1T4JL16"/>